<reference evidence="1 2" key="1">
    <citation type="submission" date="2015-04" db="EMBL/GenBank/DDBJ databases">
        <title>Taxonomic description and genome sequence of Bacillus campisalis sp. nov., a novel member of the genus Bacillus isolated from solar saltern.</title>
        <authorList>
            <person name="Mathan Kumar R."/>
            <person name="Kaur G."/>
            <person name="Kumar A."/>
            <person name="Singh N.K."/>
            <person name="Kaur N."/>
            <person name="Kumar N."/>
            <person name="Mayilraj S."/>
        </authorList>
    </citation>
    <scope>NUCLEOTIDE SEQUENCE [LARGE SCALE GENOMIC DNA]</scope>
    <source>
        <strain evidence="1 2">SA2-6</strain>
    </source>
</reference>
<dbReference type="EMBL" id="LAYY01000025">
    <property type="protein sequence ID" value="KKK36665.1"/>
    <property type="molecule type" value="Genomic_DNA"/>
</dbReference>
<dbReference type="Proteomes" id="UP000034166">
    <property type="component" value="Unassembled WGS sequence"/>
</dbReference>
<proteinExistence type="predicted"/>
<dbReference type="AlphaFoldDB" id="A0A0M2SVK7"/>
<dbReference type="Pfam" id="PF10955">
    <property type="entry name" value="Fin"/>
    <property type="match status" value="1"/>
</dbReference>
<gene>
    <name evidence="1" type="ORF">WQ57_18105</name>
</gene>
<dbReference type="GO" id="GO:0010468">
    <property type="term" value="P:regulation of gene expression"/>
    <property type="evidence" value="ECO:0007669"/>
    <property type="project" value="InterPro"/>
</dbReference>
<dbReference type="InterPro" id="IPR020115">
    <property type="entry name" value="Fin"/>
</dbReference>
<dbReference type="OrthoDB" id="2084556at2"/>
<sequence length="76" mass="8805">MALHYHCRHCGTKIGSLDQISVHSENLGFHKLTEEERHDMISYVNNGDIHIKSICEDCQESLERNPGYHANDYLIH</sequence>
<evidence type="ECO:0000313" key="2">
    <source>
        <dbReference type="Proteomes" id="UP000034166"/>
    </source>
</evidence>
<dbReference type="RefSeq" id="WP_046525174.1">
    <property type="nucleotide sequence ID" value="NZ_LAYY01000025.1"/>
</dbReference>
<accession>A0A0M2SVK7</accession>
<name>A0A0M2SVK7_9BACI</name>
<organism evidence="1 2">
    <name type="scientific">Mesobacillus campisalis</name>
    <dbReference type="NCBI Taxonomy" id="1408103"/>
    <lineage>
        <taxon>Bacteria</taxon>
        <taxon>Bacillati</taxon>
        <taxon>Bacillota</taxon>
        <taxon>Bacilli</taxon>
        <taxon>Bacillales</taxon>
        <taxon>Bacillaceae</taxon>
        <taxon>Mesobacillus</taxon>
    </lineage>
</organism>
<comment type="caution">
    <text evidence="1">The sequence shown here is derived from an EMBL/GenBank/DDBJ whole genome shotgun (WGS) entry which is preliminary data.</text>
</comment>
<evidence type="ECO:0008006" key="3">
    <source>
        <dbReference type="Google" id="ProtNLM"/>
    </source>
</evidence>
<keyword evidence="2" id="KW-1185">Reference proteome</keyword>
<protein>
    <recommendedName>
        <fullName evidence="3">Peptide ABC transporter permease</fullName>
    </recommendedName>
</protein>
<evidence type="ECO:0000313" key="1">
    <source>
        <dbReference type="EMBL" id="KKK36665.1"/>
    </source>
</evidence>
<dbReference type="PATRIC" id="fig|1408103.3.peg.4010"/>